<dbReference type="OrthoDB" id="3219396at2759"/>
<dbReference type="Proteomes" id="UP000277580">
    <property type="component" value="Unassembled WGS sequence"/>
</dbReference>
<dbReference type="SUPFAM" id="SSF81383">
    <property type="entry name" value="F-box domain"/>
    <property type="match status" value="1"/>
</dbReference>
<evidence type="ECO:0000259" key="2">
    <source>
        <dbReference type="PROSITE" id="PS50181"/>
    </source>
</evidence>
<dbReference type="PROSITE" id="PS50181">
    <property type="entry name" value="FBOX"/>
    <property type="match status" value="1"/>
</dbReference>
<dbReference type="Pfam" id="PF12937">
    <property type="entry name" value="F-box-like"/>
    <property type="match status" value="1"/>
</dbReference>
<dbReference type="Pfam" id="PF25499">
    <property type="entry name" value="Beta-prop_pof12"/>
    <property type="match status" value="1"/>
</dbReference>
<dbReference type="STRING" id="1392247.A0A3N4L2X8"/>
<feature type="domain" description="F-box" evidence="2">
    <location>
        <begin position="22"/>
        <end position="68"/>
    </location>
</feature>
<feature type="compositionally biased region" description="Polar residues" evidence="1">
    <location>
        <begin position="396"/>
        <end position="409"/>
    </location>
</feature>
<dbReference type="AlphaFoldDB" id="A0A3N4L2X8"/>
<dbReference type="InterPro" id="IPR015943">
    <property type="entry name" value="WD40/YVTN_repeat-like_dom_sf"/>
</dbReference>
<dbReference type="Gene3D" id="2.130.10.10">
    <property type="entry name" value="YVTN repeat-like/Quinoprotein amine dehydrogenase"/>
    <property type="match status" value="1"/>
</dbReference>
<sequence>MPKRPASESPEPSSKRHRPNVVPYIKRLSDELFLRIASFLSISDLTSCQRVSKRFSRIATDGQIWKALFYRRFVRPRASRIPGVSRAPPSSLHYSSRNSRWLEDEGLARTSATNWKQLYRLRHNWNRGICSISEIDITANEPLPPLPPPVPPLLVRLHEGMVFTVDSTHGLCAWKWRNSKKSLIANADLYQSSLDLGSYGAPTAMAIDEDCDATKAVNITVGFENGGFCVYQLDMEMSSSTFRLRYIDPRNGPSPGNSSHGPMIISMAYCTPYLLTMTASQLLTTYRFEGSDDIDIDGSKGSAEDRERMMHAPKILTSLHSHTVWPPLSLSLRRSAQSSVIACIVYAFPLYISGWSVGIQELRFSDDADGVHDSRIATAVPSGFNPVPNMSPASPPAQSSVGSKSHSQANNVPLAQPTCLSYTHPYLLASHADNTLTLYLVKSTASSVSIDSGQRLWGHTSGVSTAQVSSRGKAVSMSTRGLELRVWELEGGVSEKRRLNASVRVESSQAYKGNDVVEEWRGDSQGWLGGFDEEKVVVLRAKDEGRQALIVYDFSR</sequence>
<evidence type="ECO:0000313" key="4">
    <source>
        <dbReference type="Proteomes" id="UP000277580"/>
    </source>
</evidence>
<evidence type="ECO:0000313" key="3">
    <source>
        <dbReference type="EMBL" id="RPB17230.1"/>
    </source>
</evidence>
<keyword evidence="4" id="KW-1185">Reference proteome</keyword>
<organism evidence="3 4">
    <name type="scientific">Morchella conica CCBAS932</name>
    <dbReference type="NCBI Taxonomy" id="1392247"/>
    <lineage>
        <taxon>Eukaryota</taxon>
        <taxon>Fungi</taxon>
        <taxon>Dikarya</taxon>
        <taxon>Ascomycota</taxon>
        <taxon>Pezizomycotina</taxon>
        <taxon>Pezizomycetes</taxon>
        <taxon>Pezizales</taxon>
        <taxon>Morchellaceae</taxon>
        <taxon>Morchella</taxon>
    </lineage>
</organism>
<dbReference type="Gene3D" id="1.20.1280.50">
    <property type="match status" value="1"/>
</dbReference>
<dbReference type="EMBL" id="ML119106">
    <property type="protein sequence ID" value="RPB17230.1"/>
    <property type="molecule type" value="Genomic_DNA"/>
</dbReference>
<dbReference type="InParanoid" id="A0A3N4L2X8"/>
<dbReference type="SUPFAM" id="SSF50978">
    <property type="entry name" value="WD40 repeat-like"/>
    <property type="match status" value="1"/>
</dbReference>
<evidence type="ECO:0000256" key="1">
    <source>
        <dbReference type="SAM" id="MobiDB-lite"/>
    </source>
</evidence>
<dbReference type="SMART" id="SM00256">
    <property type="entry name" value="FBOX"/>
    <property type="match status" value="1"/>
</dbReference>
<protein>
    <recommendedName>
        <fullName evidence="2">F-box domain-containing protein</fullName>
    </recommendedName>
</protein>
<reference evidence="3 4" key="1">
    <citation type="journal article" date="2018" name="Nat. Ecol. Evol.">
        <title>Pezizomycetes genomes reveal the molecular basis of ectomycorrhizal truffle lifestyle.</title>
        <authorList>
            <person name="Murat C."/>
            <person name="Payen T."/>
            <person name="Noel B."/>
            <person name="Kuo A."/>
            <person name="Morin E."/>
            <person name="Chen J."/>
            <person name="Kohler A."/>
            <person name="Krizsan K."/>
            <person name="Balestrini R."/>
            <person name="Da Silva C."/>
            <person name="Montanini B."/>
            <person name="Hainaut M."/>
            <person name="Levati E."/>
            <person name="Barry K.W."/>
            <person name="Belfiori B."/>
            <person name="Cichocki N."/>
            <person name="Clum A."/>
            <person name="Dockter R.B."/>
            <person name="Fauchery L."/>
            <person name="Guy J."/>
            <person name="Iotti M."/>
            <person name="Le Tacon F."/>
            <person name="Lindquist E.A."/>
            <person name="Lipzen A."/>
            <person name="Malagnac F."/>
            <person name="Mello A."/>
            <person name="Molinier V."/>
            <person name="Miyauchi S."/>
            <person name="Poulain J."/>
            <person name="Riccioni C."/>
            <person name="Rubini A."/>
            <person name="Sitrit Y."/>
            <person name="Splivallo R."/>
            <person name="Traeger S."/>
            <person name="Wang M."/>
            <person name="Zifcakova L."/>
            <person name="Wipf D."/>
            <person name="Zambonelli A."/>
            <person name="Paolocci F."/>
            <person name="Nowrousian M."/>
            <person name="Ottonello S."/>
            <person name="Baldrian P."/>
            <person name="Spatafora J.W."/>
            <person name="Henrissat B."/>
            <person name="Nagy L.G."/>
            <person name="Aury J.M."/>
            <person name="Wincker P."/>
            <person name="Grigoriev I.V."/>
            <person name="Bonfante P."/>
            <person name="Martin F.M."/>
        </authorList>
    </citation>
    <scope>NUCLEOTIDE SEQUENCE [LARGE SCALE GENOMIC DNA]</scope>
    <source>
        <strain evidence="3 4">CCBAS932</strain>
    </source>
</reference>
<feature type="region of interest" description="Disordered" evidence="1">
    <location>
        <begin position="381"/>
        <end position="409"/>
    </location>
</feature>
<proteinExistence type="predicted"/>
<accession>A0A3N4L2X8</accession>
<name>A0A3N4L2X8_9PEZI</name>
<dbReference type="InterPro" id="IPR036047">
    <property type="entry name" value="F-box-like_dom_sf"/>
</dbReference>
<dbReference type="InterPro" id="IPR001810">
    <property type="entry name" value="F-box_dom"/>
</dbReference>
<dbReference type="InterPro" id="IPR036322">
    <property type="entry name" value="WD40_repeat_dom_sf"/>
</dbReference>
<gene>
    <name evidence="3" type="ORF">P167DRAFT_556324</name>
</gene>